<gene>
    <name evidence="2" type="ORF">CJN711_LOCUS23068</name>
    <name evidence="3" type="ORF">KQP761_LOCUS24632</name>
</gene>
<dbReference type="PANTHER" id="PTHR37844">
    <property type="entry name" value="SER/THR PROTEIN PHOSPHATASE SUPERFAMILY (AFU_ORTHOLOGUE AFUA_1G14840)"/>
    <property type="match status" value="1"/>
</dbReference>
<dbReference type="EMBL" id="CAJNOV010010805">
    <property type="protein sequence ID" value="CAF1422170.1"/>
    <property type="molecule type" value="Genomic_DNA"/>
</dbReference>
<reference evidence="2" key="1">
    <citation type="submission" date="2021-02" db="EMBL/GenBank/DDBJ databases">
        <authorList>
            <person name="Nowell W R."/>
        </authorList>
    </citation>
    <scope>NUCLEOTIDE SEQUENCE</scope>
</reference>
<protein>
    <submittedName>
        <fullName evidence="2">Uncharacterized protein</fullName>
    </submittedName>
</protein>
<dbReference type="AlphaFoldDB" id="A0A815MFD5"/>
<evidence type="ECO:0000313" key="2">
    <source>
        <dbReference type="EMBL" id="CAF1422170.1"/>
    </source>
</evidence>
<dbReference type="Proteomes" id="UP000663855">
    <property type="component" value="Unassembled WGS sequence"/>
</dbReference>
<accession>A0A815MFD5</accession>
<name>A0A815MFD5_9BILA</name>
<dbReference type="PANTHER" id="PTHR37844:SF2">
    <property type="entry name" value="SER_THR PROTEIN PHOSPHATASE SUPERFAMILY (AFU_ORTHOLOGUE AFUA_1G14840)"/>
    <property type="match status" value="1"/>
</dbReference>
<evidence type="ECO:0000313" key="4">
    <source>
        <dbReference type="Proteomes" id="UP000663855"/>
    </source>
</evidence>
<comment type="caution">
    <text evidence="2">The sequence shown here is derived from an EMBL/GenBank/DDBJ whole genome shotgun (WGS) entry which is preliminary data.</text>
</comment>
<evidence type="ECO:0000313" key="3">
    <source>
        <dbReference type="EMBL" id="CAF1620700.1"/>
    </source>
</evidence>
<dbReference type="Proteomes" id="UP000663834">
    <property type="component" value="Unassembled WGS sequence"/>
</dbReference>
<sequence>MDDQHLEFDNVILSEFSAVAPILILAEDIVRSDMPSLKPFLLAQCERFKHIFYVAGNHCFYEGEYETHLQQLQALDNLTLRMYFLHSKSCFLPNNVRILGTTLWSHVPRESASRISRSVNDYYAISMMKEETSGGGKRKTRRRLTVDDTNEWHA</sequence>
<feature type="region of interest" description="Disordered" evidence="1">
    <location>
        <begin position="133"/>
        <end position="154"/>
    </location>
</feature>
<proteinExistence type="predicted"/>
<evidence type="ECO:0000256" key="1">
    <source>
        <dbReference type="SAM" id="MobiDB-lite"/>
    </source>
</evidence>
<organism evidence="2 4">
    <name type="scientific">Rotaria magnacalcarata</name>
    <dbReference type="NCBI Taxonomy" id="392030"/>
    <lineage>
        <taxon>Eukaryota</taxon>
        <taxon>Metazoa</taxon>
        <taxon>Spiralia</taxon>
        <taxon>Gnathifera</taxon>
        <taxon>Rotifera</taxon>
        <taxon>Eurotatoria</taxon>
        <taxon>Bdelloidea</taxon>
        <taxon>Philodinida</taxon>
        <taxon>Philodinidae</taxon>
        <taxon>Rotaria</taxon>
    </lineage>
</organism>
<feature type="compositionally biased region" description="Basic and acidic residues" evidence="1">
    <location>
        <begin position="144"/>
        <end position="154"/>
    </location>
</feature>
<dbReference type="OrthoDB" id="550558at2759"/>
<dbReference type="EMBL" id="CAJNOW010013411">
    <property type="protein sequence ID" value="CAF1620700.1"/>
    <property type="molecule type" value="Genomic_DNA"/>
</dbReference>